<accession>A0A4V6RHE5</accession>
<dbReference type="AlphaFoldDB" id="A0A4V6RHE5"/>
<feature type="region of interest" description="Disordered" evidence="1">
    <location>
        <begin position="1"/>
        <end position="31"/>
    </location>
</feature>
<organism evidence="3 4">
    <name type="scientific">Ascodesmis nigricans</name>
    <dbReference type="NCBI Taxonomy" id="341454"/>
    <lineage>
        <taxon>Eukaryota</taxon>
        <taxon>Fungi</taxon>
        <taxon>Dikarya</taxon>
        <taxon>Ascomycota</taxon>
        <taxon>Pezizomycotina</taxon>
        <taxon>Pezizomycetes</taxon>
        <taxon>Pezizales</taxon>
        <taxon>Ascodesmidaceae</taxon>
        <taxon>Ascodesmis</taxon>
    </lineage>
</organism>
<dbReference type="InParanoid" id="A0A4V6RHE5"/>
<sequence length="254" mass="29001">MGRIGSMLRASITSIQQPFPTEPDGLETEERVVPHDAATEQEQRPASSDVLIRDSTFLVNTDFYRRTRFSWDIYDVKEVVEEEVEPEESIPTTTADEHRRRRIRLTTDVKCLEGELQNIKSQLTENRGLLKVTYERLFTSVGTLNWDRAVEQKDVKSILEEIKERETSISDSEKMRKEMEEQARWIPSEGPQLRSSASRALNDLRTHLVALLAPVMAFLAPLLAPIIAFFAPLFASPPHRPYVLIAVLKTIAIL</sequence>
<proteinExistence type="predicted"/>
<evidence type="ECO:0000256" key="1">
    <source>
        <dbReference type="SAM" id="MobiDB-lite"/>
    </source>
</evidence>
<protein>
    <submittedName>
        <fullName evidence="3">Uncharacterized protein</fullName>
    </submittedName>
</protein>
<dbReference type="EMBL" id="ML220123">
    <property type="protein sequence ID" value="TGZ80635.1"/>
    <property type="molecule type" value="Genomic_DNA"/>
</dbReference>
<keyword evidence="2" id="KW-1133">Transmembrane helix</keyword>
<evidence type="ECO:0000256" key="2">
    <source>
        <dbReference type="SAM" id="Phobius"/>
    </source>
</evidence>
<dbReference type="Proteomes" id="UP000298138">
    <property type="component" value="Unassembled WGS sequence"/>
</dbReference>
<keyword evidence="2" id="KW-0812">Transmembrane</keyword>
<keyword evidence="4" id="KW-1185">Reference proteome</keyword>
<evidence type="ECO:0000313" key="3">
    <source>
        <dbReference type="EMBL" id="TGZ80635.1"/>
    </source>
</evidence>
<name>A0A4V6RHE5_9PEZI</name>
<reference evidence="3 4" key="1">
    <citation type="submission" date="2019-04" db="EMBL/GenBank/DDBJ databases">
        <title>Comparative genomics and transcriptomics to analyze fruiting body development in filamentous ascomycetes.</title>
        <authorList>
            <consortium name="DOE Joint Genome Institute"/>
            <person name="Lutkenhaus R."/>
            <person name="Traeger S."/>
            <person name="Breuer J."/>
            <person name="Kuo A."/>
            <person name="Lipzen A."/>
            <person name="Pangilinan J."/>
            <person name="Dilworth D."/>
            <person name="Sandor L."/>
            <person name="Poggeler S."/>
            <person name="Barry K."/>
            <person name="Grigoriev I.V."/>
            <person name="Nowrousian M."/>
        </authorList>
    </citation>
    <scope>NUCLEOTIDE SEQUENCE [LARGE SCALE GENOMIC DNA]</scope>
    <source>
        <strain evidence="3 4">CBS 389.68</strain>
    </source>
</reference>
<gene>
    <name evidence="3" type="ORF">EX30DRAFT_371985</name>
</gene>
<evidence type="ECO:0000313" key="4">
    <source>
        <dbReference type="Proteomes" id="UP000298138"/>
    </source>
</evidence>
<keyword evidence="2" id="KW-0472">Membrane</keyword>
<feature type="transmembrane region" description="Helical" evidence="2">
    <location>
        <begin position="208"/>
        <end position="234"/>
    </location>
</feature>